<dbReference type="HAMAP" id="MF_00163">
    <property type="entry name" value="Pep_deformylase"/>
    <property type="match status" value="1"/>
</dbReference>
<feature type="binding site" evidence="6">
    <location>
        <position position="89"/>
    </location>
    <ligand>
        <name>Fe cation</name>
        <dbReference type="ChEBI" id="CHEBI:24875"/>
    </ligand>
</feature>
<protein>
    <recommendedName>
        <fullName evidence="6">Peptide deformylase</fullName>
        <shortName evidence="6">PDF</shortName>
        <ecNumber evidence="6">3.5.1.88</ecNumber>
    </recommendedName>
    <alternativeName>
        <fullName evidence="6">Polypeptide deformylase</fullName>
    </alternativeName>
</protein>
<organism evidence="7 8">
    <name type="scientific">Kibdelosporangium philippinense</name>
    <dbReference type="NCBI Taxonomy" id="211113"/>
    <lineage>
        <taxon>Bacteria</taxon>
        <taxon>Bacillati</taxon>
        <taxon>Actinomycetota</taxon>
        <taxon>Actinomycetes</taxon>
        <taxon>Pseudonocardiales</taxon>
        <taxon>Pseudonocardiaceae</taxon>
        <taxon>Kibdelosporangium</taxon>
    </lineage>
</organism>
<feature type="binding site" evidence="6">
    <location>
        <position position="131"/>
    </location>
    <ligand>
        <name>Fe cation</name>
        <dbReference type="ChEBI" id="CHEBI:24875"/>
    </ligand>
</feature>
<evidence type="ECO:0000313" key="7">
    <source>
        <dbReference type="EMBL" id="MCE7012028.1"/>
    </source>
</evidence>
<feature type="binding site" evidence="6">
    <location>
        <position position="135"/>
    </location>
    <ligand>
        <name>Fe cation</name>
        <dbReference type="ChEBI" id="CHEBI:24875"/>
    </ligand>
</feature>
<evidence type="ECO:0000256" key="1">
    <source>
        <dbReference type="ARBA" id="ARBA00010759"/>
    </source>
</evidence>
<keyword evidence="5 6" id="KW-0408">Iron</keyword>
<comment type="function">
    <text evidence="6">Removes the formyl group from the N-terminal Met of newly synthesized proteins. Requires at least a dipeptide for an efficient rate of reaction. N-terminal L-methionine is a prerequisite for activity but the enzyme has broad specificity at other positions.</text>
</comment>
<comment type="caution">
    <text evidence="7">The sequence shown here is derived from an EMBL/GenBank/DDBJ whole genome shotgun (WGS) entry which is preliminary data.</text>
</comment>
<dbReference type="PIRSF" id="PIRSF004749">
    <property type="entry name" value="Pep_def"/>
    <property type="match status" value="1"/>
</dbReference>
<name>A0ABS8ZXC8_9PSEU</name>
<dbReference type="EC" id="3.5.1.88" evidence="6"/>
<gene>
    <name evidence="6 7" type="primary">def</name>
    <name evidence="7" type="ORF">LWC34_55845</name>
</gene>
<comment type="catalytic activity">
    <reaction evidence="6">
        <text>N-terminal N-formyl-L-methionyl-[peptide] + H2O = N-terminal L-methionyl-[peptide] + formate</text>
        <dbReference type="Rhea" id="RHEA:24420"/>
        <dbReference type="Rhea" id="RHEA-COMP:10639"/>
        <dbReference type="Rhea" id="RHEA-COMP:10640"/>
        <dbReference type="ChEBI" id="CHEBI:15377"/>
        <dbReference type="ChEBI" id="CHEBI:15740"/>
        <dbReference type="ChEBI" id="CHEBI:49298"/>
        <dbReference type="ChEBI" id="CHEBI:64731"/>
        <dbReference type="EC" id="3.5.1.88"/>
    </reaction>
</comment>
<dbReference type="InterPro" id="IPR036821">
    <property type="entry name" value="Peptide_deformylase_sf"/>
</dbReference>
<keyword evidence="4 6" id="KW-0648">Protein biosynthesis</keyword>
<dbReference type="GO" id="GO:0042586">
    <property type="term" value="F:peptide deformylase activity"/>
    <property type="evidence" value="ECO:0007669"/>
    <property type="project" value="UniProtKB-EC"/>
</dbReference>
<comment type="similarity">
    <text evidence="1 6">Belongs to the polypeptide deformylase family.</text>
</comment>
<evidence type="ECO:0000256" key="6">
    <source>
        <dbReference type="HAMAP-Rule" id="MF_00163"/>
    </source>
</evidence>
<dbReference type="NCBIfam" id="NF001159">
    <property type="entry name" value="PRK00150.1-3"/>
    <property type="match status" value="1"/>
</dbReference>
<keyword evidence="2 6" id="KW-0479">Metal-binding</keyword>
<feature type="active site" evidence="6">
    <location>
        <position position="132"/>
    </location>
</feature>
<dbReference type="CDD" id="cd00487">
    <property type="entry name" value="Pep_deformylase"/>
    <property type="match status" value="1"/>
</dbReference>
<dbReference type="PRINTS" id="PR01576">
    <property type="entry name" value="PDEFORMYLASE"/>
</dbReference>
<proteinExistence type="inferred from homology"/>
<evidence type="ECO:0000256" key="5">
    <source>
        <dbReference type="ARBA" id="ARBA00023004"/>
    </source>
</evidence>
<dbReference type="EMBL" id="JAJVCN010000005">
    <property type="protein sequence ID" value="MCE7012028.1"/>
    <property type="molecule type" value="Genomic_DNA"/>
</dbReference>
<evidence type="ECO:0000256" key="2">
    <source>
        <dbReference type="ARBA" id="ARBA00022723"/>
    </source>
</evidence>
<evidence type="ECO:0000256" key="3">
    <source>
        <dbReference type="ARBA" id="ARBA00022801"/>
    </source>
</evidence>
<keyword evidence="8" id="KW-1185">Reference proteome</keyword>
<evidence type="ECO:0000256" key="4">
    <source>
        <dbReference type="ARBA" id="ARBA00022917"/>
    </source>
</evidence>
<accession>A0ABS8ZXC8</accession>
<dbReference type="Pfam" id="PF01327">
    <property type="entry name" value="Pep_deformylase"/>
    <property type="match status" value="1"/>
</dbReference>
<dbReference type="Proteomes" id="UP001521150">
    <property type="component" value="Unassembled WGS sequence"/>
</dbReference>
<dbReference type="SUPFAM" id="SSF56420">
    <property type="entry name" value="Peptide deformylase"/>
    <property type="match status" value="1"/>
</dbReference>
<dbReference type="RefSeq" id="WP_233734934.1">
    <property type="nucleotide sequence ID" value="NZ_JAJVCN010000005.1"/>
</dbReference>
<evidence type="ECO:0000313" key="8">
    <source>
        <dbReference type="Proteomes" id="UP001521150"/>
    </source>
</evidence>
<comment type="cofactor">
    <cofactor evidence="6">
        <name>Fe(2+)</name>
        <dbReference type="ChEBI" id="CHEBI:29033"/>
    </cofactor>
    <text evidence="6">Binds 1 Fe(2+) ion.</text>
</comment>
<dbReference type="NCBIfam" id="TIGR00079">
    <property type="entry name" value="pept_deformyl"/>
    <property type="match status" value="1"/>
</dbReference>
<keyword evidence="3 6" id="KW-0378">Hydrolase</keyword>
<reference evidence="7 8" key="1">
    <citation type="submission" date="2021-12" db="EMBL/GenBank/DDBJ databases">
        <title>Genome sequence of Kibdelosporangium philippinense ATCC 49844.</title>
        <authorList>
            <person name="Fedorov E.A."/>
            <person name="Omeragic M."/>
            <person name="Shalygina K.F."/>
            <person name="Maclea K.S."/>
        </authorList>
    </citation>
    <scope>NUCLEOTIDE SEQUENCE [LARGE SCALE GENOMIC DNA]</scope>
    <source>
        <strain evidence="7 8">ATCC 49844</strain>
    </source>
</reference>
<dbReference type="PANTHER" id="PTHR10458">
    <property type="entry name" value="PEPTIDE DEFORMYLASE"/>
    <property type="match status" value="1"/>
</dbReference>
<dbReference type="Gene3D" id="3.90.45.10">
    <property type="entry name" value="Peptide deformylase"/>
    <property type="match status" value="1"/>
</dbReference>
<dbReference type="PANTHER" id="PTHR10458:SF2">
    <property type="entry name" value="PEPTIDE DEFORMYLASE, MITOCHONDRIAL"/>
    <property type="match status" value="1"/>
</dbReference>
<dbReference type="InterPro" id="IPR023635">
    <property type="entry name" value="Peptide_deformylase"/>
</dbReference>
<sequence length="174" mass="19389">MAVRELRYLGDPVLTTPADPVTHFDRKLQALVDDLMDTVLLPGRAGLAAPQIGVGLRVFSYNVGGLHGYVINPRVVELSEETQEGPEGCLSVPELWFPTRRAAQATVKGVDAKNKPISVTGTKELARCLQHETDHLEGKLYLDRLEPEVRKEAMRKARESQWFWQGENGQESGR</sequence>